<organism evidence="1 2">
    <name type="scientific">Aspergillus ellipticus CBS 707.79</name>
    <dbReference type="NCBI Taxonomy" id="1448320"/>
    <lineage>
        <taxon>Eukaryota</taxon>
        <taxon>Fungi</taxon>
        <taxon>Dikarya</taxon>
        <taxon>Ascomycota</taxon>
        <taxon>Pezizomycotina</taxon>
        <taxon>Eurotiomycetes</taxon>
        <taxon>Eurotiomycetidae</taxon>
        <taxon>Eurotiales</taxon>
        <taxon>Aspergillaceae</taxon>
        <taxon>Aspergillus</taxon>
        <taxon>Aspergillus subgen. Circumdati</taxon>
    </lineage>
</organism>
<dbReference type="VEuPathDB" id="FungiDB:BO71DRAFT_398723"/>
<accession>A0A319E241</accession>
<dbReference type="EMBL" id="KZ825867">
    <property type="protein sequence ID" value="PYH94678.1"/>
    <property type="molecule type" value="Genomic_DNA"/>
</dbReference>
<keyword evidence="2" id="KW-1185">Reference proteome</keyword>
<dbReference type="OrthoDB" id="4500825at2759"/>
<proteinExistence type="predicted"/>
<evidence type="ECO:0000313" key="1">
    <source>
        <dbReference type="EMBL" id="PYH94678.1"/>
    </source>
</evidence>
<gene>
    <name evidence="1" type="ORF">BO71DRAFT_398723</name>
</gene>
<evidence type="ECO:0000313" key="2">
    <source>
        <dbReference type="Proteomes" id="UP000247810"/>
    </source>
</evidence>
<reference evidence="1 2" key="1">
    <citation type="submission" date="2018-02" db="EMBL/GenBank/DDBJ databases">
        <title>The genomes of Aspergillus section Nigri reveals drivers in fungal speciation.</title>
        <authorList>
            <consortium name="DOE Joint Genome Institute"/>
            <person name="Vesth T.C."/>
            <person name="Nybo J."/>
            <person name="Theobald S."/>
            <person name="Brandl J."/>
            <person name="Frisvad J.C."/>
            <person name="Nielsen K.F."/>
            <person name="Lyhne E.K."/>
            <person name="Kogle M.E."/>
            <person name="Kuo A."/>
            <person name="Riley R."/>
            <person name="Clum A."/>
            <person name="Nolan M."/>
            <person name="Lipzen A."/>
            <person name="Salamov A."/>
            <person name="Henrissat B."/>
            <person name="Wiebenga A."/>
            <person name="De vries R.P."/>
            <person name="Grigoriev I.V."/>
            <person name="Mortensen U.H."/>
            <person name="Andersen M.R."/>
            <person name="Baker S.E."/>
        </authorList>
    </citation>
    <scope>NUCLEOTIDE SEQUENCE [LARGE SCALE GENOMIC DNA]</scope>
    <source>
        <strain evidence="1 2">CBS 707.79</strain>
    </source>
</reference>
<sequence length="73" mass="7934">MAGTSDDGSVNTADLGPPSIRLLQYAFIPWGAHGVGKMTIKLALYCIARMANEDSRLKPDYPPLASMAQMDRH</sequence>
<name>A0A319E241_9EURO</name>
<protein>
    <submittedName>
        <fullName evidence="1">Uncharacterized protein</fullName>
    </submittedName>
</protein>
<dbReference type="AlphaFoldDB" id="A0A319E241"/>
<dbReference type="Proteomes" id="UP000247810">
    <property type="component" value="Unassembled WGS sequence"/>
</dbReference>